<keyword evidence="7" id="KW-1185">Reference proteome</keyword>
<dbReference type="PROSITE" id="PS50943">
    <property type="entry name" value="HTH_CROC1"/>
    <property type="match status" value="1"/>
</dbReference>
<dbReference type="SMART" id="SM00530">
    <property type="entry name" value="HTH_XRE"/>
    <property type="match status" value="1"/>
</dbReference>
<keyword evidence="1" id="KW-0805">Transcription regulation</keyword>
<keyword evidence="4" id="KW-1133">Transmembrane helix</keyword>
<protein>
    <submittedName>
        <fullName evidence="6">Putative transcriptional regulatory protein</fullName>
    </submittedName>
</protein>
<dbReference type="STRING" id="212717.CTC_01439"/>
<dbReference type="InterPro" id="IPR013096">
    <property type="entry name" value="Cupin_2"/>
</dbReference>
<evidence type="ECO:0000256" key="2">
    <source>
        <dbReference type="ARBA" id="ARBA00023125"/>
    </source>
</evidence>
<dbReference type="SUPFAM" id="SSF47413">
    <property type="entry name" value="lambda repressor-like DNA-binding domains"/>
    <property type="match status" value="1"/>
</dbReference>
<keyword evidence="2" id="KW-0238">DNA-binding</keyword>
<feature type="domain" description="HTH cro/C1-type" evidence="5">
    <location>
        <begin position="63"/>
        <end position="117"/>
    </location>
</feature>
<dbReference type="KEGG" id="ctc:CTC_01439"/>
<dbReference type="GO" id="GO:0003677">
    <property type="term" value="F:DNA binding"/>
    <property type="evidence" value="ECO:0007669"/>
    <property type="project" value="UniProtKB-KW"/>
</dbReference>
<evidence type="ECO:0000256" key="1">
    <source>
        <dbReference type="ARBA" id="ARBA00023015"/>
    </source>
</evidence>
<evidence type="ECO:0000313" key="6">
    <source>
        <dbReference type="EMBL" id="AAO35997.1"/>
    </source>
</evidence>
<dbReference type="InterPro" id="IPR001387">
    <property type="entry name" value="Cro/C1-type_HTH"/>
</dbReference>
<dbReference type="AlphaFoldDB" id="Q894U5"/>
<dbReference type="CDD" id="cd02209">
    <property type="entry name" value="cupin_XRE_C"/>
    <property type="match status" value="1"/>
</dbReference>
<dbReference type="GO" id="GO:0005829">
    <property type="term" value="C:cytosol"/>
    <property type="evidence" value="ECO:0007669"/>
    <property type="project" value="TreeGrafter"/>
</dbReference>
<dbReference type="PANTHER" id="PTHR46797">
    <property type="entry name" value="HTH-TYPE TRANSCRIPTIONAL REGULATOR"/>
    <property type="match status" value="1"/>
</dbReference>
<organism evidence="6 7">
    <name type="scientific">Clostridium tetani (strain Massachusetts / E88)</name>
    <dbReference type="NCBI Taxonomy" id="212717"/>
    <lineage>
        <taxon>Bacteria</taxon>
        <taxon>Bacillati</taxon>
        <taxon>Bacillota</taxon>
        <taxon>Clostridia</taxon>
        <taxon>Eubacteriales</taxon>
        <taxon>Clostridiaceae</taxon>
        <taxon>Clostridium</taxon>
    </lineage>
</organism>
<sequence>MQNKIFLFILVFLVSFKQLLYNSLRTLNIFNVNFILLSLVIIVNTIIGGYTIMNINSIIAENLKTLRTERNLSLGQLAELSGISKVMLSQIEKGDTNPTINTLWKIAKGLKVPYTSLLEQKKHDTYVIKKRNIEAQFTEEGHYRVYCYYTSTPYRNFELFQIEIDEGCSYKSIGHSKKCQEYIMVLEGELTLEINNKIYKLTSDDSISFSASSQHIYINSGNGTLKATITNFYPA</sequence>
<accession>Q894U5</accession>
<dbReference type="Pfam" id="PF07883">
    <property type="entry name" value="Cupin_2"/>
    <property type="match status" value="1"/>
</dbReference>
<dbReference type="InterPro" id="IPR011051">
    <property type="entry name" value="RmlC_Cupin_sf"/>
</dbReference>
<dbReference type="Proteomes" id="UP000001412">
    <property type="component" value="Chromosome"/>
</dbReference>
<keyword evidence="4" id="KW-0472">Membrane</keyword>
<evidence type="ECO:0000256" key="4">
    <source>
        <dbReference type="SAM" id="Phobius"/>
    </source>
</evidence>
<dbReference type="Gene3D" id="2.60.120.10">
    <property type="entry name" value="Jelly Rolls"/>
    <property type="match status" value="1"/>
</dbReference>
<keyword evidence="3" id="KW-0804">Transcription</keyword>
<dbReference type="InterPro" id="IPR010982">
    <property type="entry name" value="Lambda_DNA-bd_dom_sf"/>
</dbReference>
<dbReference type="GO" id="GO:0003700">
    <property type="term" value="F:DNA-binding transcription factor activity"/>
    <property type="evidence" value="ECO:0007669"/>
    <property type="project" value="TreeGrafter"/>
</dbReference>
<dbReference type="SUPFAM" id="SSF51182">
    <property type="entry name" value="RmlC-like cupins"/>
    <property type="match status" value="1"/>
</dbReference>
<dbReference type="Pfam" id="PF01381">
    <property type="entry name" value="HTH_3"/>
    <property type="match status" value="1"/>
</dbReference>
<feature type="transmembrane region" description="Helical" evidence="4">
    <location>
        <begin position="33"/>
        <end position="53"/>
    </location>
</feature>
<dbReference type="InterPro" id="IPR014710">
    <property type="entry name" value="RmlC-like_jellyroll"/>
</dbReference>
<keyword evidence="4" id="KW-0812">Transmembrane</keyword>
<proteinExistence type="predicted"/>
<gene>
    <name evidence="6" type="ordered locus">CTC_01439</name>
</gene>
<evidence type="ECO:0000256" key="3">
    <source>
        <dbReference type="ARBA" id="ARBA00023163"/>
    </source>
</evidence>
<dbReference type="HOGENOM" id="CLU_085376_5_0_9"/>
<dbReference type="Gene3D" id="1.10.260.40">
    <property type="entry name" value="lambda repressor-like DNA-binding domains"/>
    <property type="match status" value="1"/>
</dbReference>
<evidence type="ECO:0000259" key="5">
    <source>
        <dbReference type="PROSITE" id="PS50943"/>
    </source>
</evidence>
<evidence type="ECO:0000313" key="7">
    <source>
        <dbReference type="Proteomes" id="UP000001412"/>
    </source>
</evidence>
<name>Q894U5_CLOTE</name>
<dbReference type="EMBL" id="AE015927">
    <property type="protein sequence ID" value="AAO35997.1"/>
    <property type="molecule type" value="Genomic_DNA"/>
</dbReference>
<dbReference type="CDD" id="cd00093">
    <property type="entry name" value="HTH_XRE"/>
    <property type="match status" value="1"/>
</dbReference>
<dbReference type="InterPro" id="IPR050807">
    <property type="entry name" value="TransReg_Diox_bact_type"/>
</dbReference>
<reference evidence="6 7" key="1">
    <citation type="journal article" date="2003" name="Proc. Natl. Acad. Sci. U.S.A.">
        <title>The genome sequence of Clostridium tetani, the causative agent of tetanus disease.</title>
        <authorList>
            <person name="Brueggemann H."/>
            <person name="Baumer S."/>
            <person name="Fricke W.F."/>
            <person name="Wiezer A."/>
            <person name="Liesegang H."/>
            <person name="Decker I."/>
            <person name="Herzberg C."/>
            <person name="Martinez-Arias R."/>
            <person name="Merkl R."/>
            <person name="Henne A."/>
            <person name="Gottschalk G."/>
        </authorList>
    </citation>
    <scope>NUCLEOTIDE SEQUENCE [LARGE SCALE GENOMIC DNA]</scope>
    <source>
        <strain evidence="7">Massachusetts / E88</strain>
    </source>
</reference>
<dbReference type="PANTHER" id="PTHR46797:SF23">
    <property type="entry name" value="HTH-TYPE TRANSCRIPTIONAL REGULATOR SUTR"/>
    <property type="match status" value="1"/>
</dbReference>